<name>A0A9K3KPE3_9STRA</name>
<evidence type="ECO:0000256" key="1">
    <source>
        <dbReference type="SAM" id="MobiDB-lite"/>
    </source>
</evidence>
<organism evidence="4 5">
    <name type="scientific">Nitzschia inconspicua</name>
    <dbReference type="NCBI Taxonomy" id="303405"/>
    <lineage>
        <taxon>Eukaryota</taxon>
        <taxon>Sar</taxon>
        <taxon>Stramenopiles</taxon>
        <taxon>Ochrophyta</taxon>
        <taxon>Bacillariophyta</taxon>
        <taxon>Bacillariophyceae</taxon>
        <taxon>Bacillariophycidae</taxon>
        <taxon>Bacillariales</taxon>
        <taxon>Bacillariaceae</taxon>
        <taxon>Nitzschia</taxon>
    </lineage>
</organism>
<feature type="domain" description="Peptidase M16C associated" evidence="3">
    <location>
        <begin position="568"/>
        <end position="834"/>
    </location>
</feature>
<dbReference type="EMBL" id="JAGRRH010000020">
    <property type="protein sequence ID" value="KAG7347390.1"/>
    <property type="molecule type" value="Genomic_DNA"/>
</dbReference>
<reference evidence="4" key="1">
    <citation type="journal article" date="2021" name="Sci. Rep.">
        <title>Diploid genomic architecture of Nitzschia inconspicua, an elite biomass production diatom.</title>
        <authorList>
            <person name="Oliver A."/>
            <person name="Podell S."/>
            <person name="Pinowska A."/>
            <person name="Traller J.C."/>
            <person name="Smith S.R."/>
            <person name="McClure R."/>
            <person name="Beliaev A."/>
            <person name="Bohutskyi P."/>
            <person name="Hill E.A."/>
            <person name="Rabines A."/>
            <person name="Zheng H."/>
            <person name="Allen L.Z."/>
            <person name="Kuo A."/>
            <person name="Grigoriev I.V."/>
            <person name="Allen A.E."/>
            <person name="Hazlebeck D."/>
            <person name="Allen E.E."/>
        </authorList>
    </citation>
    <scope>NUCLEOTIDE SEQUENCE</scope>
    <source>
        <strain evidence="4">Hildebrandi</strain>
    </source>
</reference>
<sequence>MVFRPKRGKNRFEGEAAAQDEVTTLSAAMNQSKNSSADGTKLRRRWAMGIATCLVVAAILIGVLVSGGKNSGNSSDSSEYSTGGSGSVSHNPDEVPYEIPKSPSAAYELVESDIIEGMQSAVAIFKHTKSGMPVMAIIPKDPNQDATFGVNFRTPPEQTDGAQYVVQNAILSGSVNYPVKDPINQVKRGSLQSYWETWTNRDRTSFVVSSRNLADFHNNIKVMIDAIFHPLFVNPDHKWIYRQEAWRLETPDNQHMIINGNAFNEAKAAQMDPQRTMISEVYKNLFPDHIYSRDPKGEASEIVTLTYQEILDYYNSYYHPANGQAYCYGKQQFIDTCLKELEPVLDGYEYNDGIRRHSQVEWQDMTELSSEIQPIGYPSWQDQIDYRSVVAWVLNDEPMDLRTELRWCLIYELLAGSSSASIPKAVVELNLGDDSVTFFDRSLQQWVMGLGVSGIRSEDKVEIARNSVKDVLKYIVNNGFTKESVDAALNKLDFRFREQSSADMPRGAKAFHEVLGYWNYDRDPFFPLRYSEAFRDLKAEISDHGQAPLLELITSRMFNSKHSTFLYLYPNKDFAEQWESMEINWLNNLNQYLTVDEGKELLKETATLKQRQATDDSDEALAKIPHLKVSDLSREVYTPPTVLDKDLFDSGVNVLRHELPFTNGIAYVDFVIDISNIDFDDIVLLPLFCGLLLEGGTPTLTGVQMQQEIDKYTGGISVYPLIDEIVETDADGNNYVIPNGKHFVTKIVVSGACIAEQTCLPMMNLFRHILWDSNVQNKVKARDLLSKMIDDMEDDIQSNGHKYTTLRIASRYSLNGFINEQWTGLTQLMQMRRALAVVQSDFTELGLRLVKMQDAMKRGNRNGMVMSVSGDKSSLNDVKGALELFFKDVLPLATQTQRFPDFGQVEHPWVSKGLHRMESEVDREQKNQAIIVPTRVNHVGKGGMLYDIGEPISGADTVVTSYLGGYYLYDQLRIRLGASHAGATLDVDSGVLIYQSDRDPNIEQTLTVYKGGADWLWKQVKEGDLPQEARTSIIGAIGKLDGSAMQPNRVGINSITHYLKQNNVEMRQRWREQILEATANDFKEMVERLSSWGQPSVVVVTSSETFQAIDQMDLPMSQCLFSEMEC</sequence>
<feature type="compositionally biased region" description="Low complexity" evidence="1">
    <location>
        <begin position="69"/>
        <end position="82"/>
    </location>
</feature>
<dbReference type="Pfam" id="PF22516">
    <property type="entry name" value="PreP_C"/>
    <property type="match status" value="1"/>
</dbReference>
<protein>
    <submittedName>
        <fullName evidence="4">Peptidase M16C family-associated protein</fullName>
    </submittedName>
</protein>
<dbReference type="AlphaFoldDB" id="A0A9K3KPE3"/>
<dbReference type="Pfam" id="PF05193">
    <property type="entry name" value="Peptidase_M16_C"/>
    <property type="match status" value="1"/>
</dbReference>
<reference evidence="4" key="2">
    <citation type="submission" date="2021-04" db="EMBL/GenBank/DDBJ databases">
        <authorList>
            <person name="Podell S."/>
        </authorList>
    </citation>
    <scope>NUCLEOTIDE SEQUENCE</scope>
    <source>
        <strain evidence="4">Hildebrandi</strain>
    </source>
</reference>
<dbReference type="GO" id="GO:0004222">
    <property type="term" value="F:metalloendopeptidase activity"/>
    <property type="evidence" value="ECO:0007669"/>
    <property type="project" value="TreeGrafter"/>
</dbReference>
<keyword evidence="2" id="KW-0472">Membrane</keyword>
<dbReference type="OrthoDB" id="37095at2759"/>
<keyword evidence="5" id="KW-1185">Reference proteome</keyword>
<evidence type="ECO:0000256" key="2">
    <source>
        <dbReference type="SAM" id="Phobius"/>
    </source>
</evidence>
<keyword evidence="2" id="KW-0812">Transmembrane</keyword>
<keyword evidence="2" id="KW-1133">Transmembrane helix</keyword>
<dbReference type="GO" id="GO:0016485">
    <property type="term" value="P:protein processing"/>
    <property type="evidence" value="ECO:0007669"/>
    <property type="project" value="TreeGrafter"/>
</dbReference>
<dbReference type="PANTHER" id="PTHR43016:SF13">
    <property type="entry name" value="PRESEQUENCE PROTEASE, MITOCHONDRIAL"/>
    <property type="match status" value="1"/>
</dbReference>
<dbReference type="Pfam" id="PF08367">
    <property type="entry name" value="M16C_assoc"/>
    <property type="match status" value="1"/>
</dbReference>
<evidence type="ECO:0000259" key="3">
    <source>
        <dbReference type="SMART" id="SM01264"/>
    </source>
</evidence>
<accession>A0A9K3KPE3</accession>
<dbReference type="InterPro" id="IPR013578">
    <property type="entry name" value="Peptidase_M16C_assoc"/>
</dbReference>
<dbReference type="SMART" id="SM01264">
    <property type="entry name" value="M16C_associated"/>
    <property type="match status" value="1"/>
</dbReference>
<evidence type="ECO:0000313" key="5">
    <source>
        <dbReference type="Proteomes" id="UP000693970"/>
    </source>
</evidence>
<dbReference type="Proteomes" id="UP000693970">
    <property type="component" value="Unassembled WGS sequence"/>
</dbReference>
<comment type="caution">
    <text evidence="4">The sequence shown here is derived from an EMBL/GenBank/DDBJ whole genome shotgun (WGS) entry which is preliminary data.</text>
</comment>
<dbReference type="InterPro" id="IPR055130">
    <property type="entry name" value="PreP_C"/>
</dbReference>
<feature type="transmembrane region" description="Helical" evidence="2">
    <location>
        <begin position="46"/>
        <end position="65"/>
    </location>
</feature>
<dbReference type="InterPro" id="IPR007863">
    <property type="entry name" value="Peptidase_M16_C"/>
</dbReference>
<dbReference type="PANTHER" id="PTHR43016">
    <property type="entry name" value="PRESEQUENCE PROTEASE"/>
    <property type="match status" value="1"/>
</dbReference>
<feature type="region of interest" description="Disordered" evidence="1">
    <location>
        <begin position="69"/>
        <end position="100"/>
    </location>
</feature>
<evidence type="ECO:0000313" key="4">
    <source>
        <dbReference type="EMBL" id="KAG7347390.1"/>
    </source>
</evidence>
<proteinExistence type="predicted"/>
<gene>
    <name evidence="4" type="ORF">IV203_016095</name>
</gene>